<dbReference type="Proteomes" id="UP000063718">
    <property type="component" value="Unassembled WGS sequence"/>
</dbReference>
<accession>A0A0S6UEX5</accession>
<sequence length="107" mass="12273">MDKIPFWGHDNLCLLFKERGRTVMDINNFDQWLDTLGAALDKAKSMGMPQKILEKSAANLGDFLAENINPDIPENRFLRDLWEVADKDEKEAIAGAMIKMVEKRKVH</sequence>
<dbReference type="AlphaFoldDB" id="A0A0S6UEX5"/>
<dbReference type="InterPro" id="IPR038292">
    <property type="entry name" value="YmfJ/YflH_sf"/>
</dbReference>
<reference evidence="1" key="1">
    <citation type="journal article" date="2014" name="Gene">
        <title>Genome-guided analysis of transformation efficiency and carbon dioxide assimilation by Moorella thermoacetica Y72.</title>
        <authorList>
            <person name="Tsukahara K."/>
            <person name="Kita A."/>
            <person name="Nakashimada Y."/>
            <person name="Hoshino T."/>
            <person name="Murakami K."/>
        </authorList>
    </citation>
    <scope>NUCLEOTIDE SEQUENCE [LARGE SCALE GENOMIC DNA]</scope>
    <source>
        <strain evidence="1">Y72</strain>
    </source>
</reference>
<organism evidence="1">
    <name type="scientific">Moorella thermoacetica Y72</name>
    <dbReference type="NCBI Taxonomy" id="1325331"/>
    <lineage>
        <taxon>Bacteria</taxon>
        <taxon>Bacillati</taxon>
        <taxon>Bacillota</taxon>
        <taxon>Clostridia</taxon>
        <taxon>Neomoorellales</taxon>
        <taxon>Neomoorellaceae</taxon>
        <taxon>Neomoorella</taxon>
    </lineage>
</organism>
<protein>
    <submittedName>
        <fullName evidence="1">tRNA nucleotidyltransferase/poly(A) polymerase</fullName>
    </submittedName>
</protein>
<dbReference type="EMBL" id="DF238840">
    <property type="protein sequence ID" value="GAF26756.1"/>
    <property type="molecule type" value="Genomic_DNA"/>
</dbReference>
<evidence type="ECO:0000313" key="1">
    <source>
        <dbReference type="EMBL" id="GAF26756.1"/>
    </source>
</evidence>
<dbReference type="GO" id="GO:0016740">
    <property type="term" value="F:transferase activity"/>
    <property type="evidence" value="ECO:0007669"/>
    <property type="project" value="UniProtKB-KW"/>
</dbReference>
<name>A0A0S6UEX5_NEOTH</name>
<dbReference type="Pfam" id="PF11588">
    <property type="entry name" value="DUF3243"/>
    <property type="match status" value="1"/>
</dbReference>
<dbReference type="Gene3D" id="1.10.760.20">
    <property type="entry name" value="Protein of unknown function DUF3243"/>
    <property type="match status" value="1"/>
</dbReference>
<dbReference type="InterPro" id="IPR021637">
    <property type="entry name" value="DUF3243"/>
</dbReference>
<gene>
    <name evidence="1" type="ORF">MTY_2096</name>
</gene>
<keyword evidence="1" id="KW-0808">Transferase</keyword>
<proteinExistence type="predicted"/>